<reference evidence="2" key="1">
    <citation type="journal article" date="2019" name="PLoS Negl. Trop. Dis.">
        <title>Revisiting the worldwide diversity of Leptospira species in the environment.</title>
        <authorList>
            <person name="Vincent A.T."/>
            <person name="Schiettekatte O."/>
            <person name="Bourhy P."/>
            <person name="Veyrier F.J."/>
            <person name="Picardeau M."/>
        </authorList>
    </citation>
    <scope>NUCLEOTIDE SEQUENCE [LARGE SCALE GENOMIC DNA]</scope>
    <source>
        <strain evidence="2">201800277</strain>
    </source>
</reference>
<feature type="transmembrane region" description="Helical" evidence="1">
    <location>
        <begin position="28"/>
        <end position="44"/>
    </location>
</feature>
<dbReference type="RefSeq" id="WP_100789096.1">
    <property type="nucleotide sequence ID" value="NZ_NPDQ01000001.1"/>
</dbReference>
<feature type="transmembrane region" description="Helical" evidence="1">
    <location>
        <begin position="56"/>
        <end position="74"/>
    </location>
</feature>
<keyword evidence="1" id="KW-0472">Membrane</keyword>
<sequence>MDDKEQKERMDRINHQMHVNNERIKRDGNLIVLCLIVPIFGFYFAKKVVDNSDRKIAYFCCFVNFMITIFPLLYETWNPSY</sequence>
<dbReference type="Proteomes" id="UP000297891">
    <property type="component" value="Unassembled WGS sequence"/>
</dbReference>
<name>A0A2M9Y6L7_9LEPT</name>
<evidence type="ECO:0000313" key="2">
    <source>
        <dbReference type="EMBL" id="TGK95947.1"/>
    </source>
</evidence>
<dbReference type="OrthoDB" id="345699at2"/>
<dbReference type="EMBL" id="RQFP01000001">
    <property type="protein sequence ID" value="TGK95947.1"/>
    <property type="molecule type" value="Genomic_DNA"/>
</dbReference>
<evidence type="ECO:0000256" key="1">
    <source>
        <dbReference type="SAM" id="Phobius"/>
    </source>
</evidence>
<comment type="caution">
    <text evidence="2">The sequence shown here is derived from an EMBL/GenBank/DDBJ whole genome shotgun (WGS) entry which is preliminary data.</text>
</comment>
<evidence type="ECO:0000313" key="3">
    <source>
        <dbReference type="Proteomes" id="UP000297891"/>
    </source>
</evidence>
<organism evidence="2 3">
    <name type="scientific">Leptospira brenneri</name>
    <dbReference type="NCBI Taxonomy" id="2023182"/>
    <lineage>
        <taxon>Bacteria</taxon>
        <taxon>Pseudomonadati</taxon>
        <taxon>Spirochaetota</taxon>
        <taxon>Spirochaetia</taxon>
        <taxon>Leptospirales</taxon>
        <taxon>Leptospiraceae</taxon>
        <taxon>Leptospira</taxon>
    </lineage>
</organism>
<proteinExistence type="predicted"/>
<keyword evidence="3" id="KW-1185">Reference proteome</keyword>
<keyword evidence="1" id="KW-1133">Transmembrane helix</keyword>
<keyword evidence="1" id="KW-0812">Transmembrane</keyword>
<dbReference type="AlphaFoldDB" id="A0A2M9Y6L7"/>
<gene>
    <name evidence="2" type="ORF">EHQ30_04785</name>
</gene>
<protein>
    <submittedName>
        <fullName evidence="2">Uncharacterized protein</fullName>
    </submittedName>
</protein>
<accession>A0A2M9Y6L7</accession>